<dbReference type="GO" id="GO:0006995">
    <property type="term" value="P:cellular response to nitrogen starvation"/>
    <property type="evidence" value="ECO:0007669"/>
    <property type="project" value="UniProtKB-ARBA"/>
</dbReference>
<feature type="region of interest" description="Disordered" evidence="8">
    <location>
        <begin position="89"/>
        <end position="131"/>
    </location>
</feature>
<dbReference type="GO" id="GO:0048046">
    <property type="term" value="C:apoplast"/>
    <property type="evidence" value="ECO:0007669"/>
    <property type="project" value="UniProtKB-SubCell"/>
</dbReference>
<organism evidence="10 11">
    <name type="scientific">Populus tomentosa</name>
    <name type="common">Chinese white poplar</name>
    <dbReference type="NCBI Taxonomy" id="118781"/>
    <lineage>
        <taxon>Eukaryota</taxon>
        <taxon>Viridiplantae</taxon>
        <taxon>Streptophyta</taxon>
        <taxon>Embryophyta</taxon>
        <taxon>Tracheophyta</taxon>
        <taxon>Spermatophyta</taxon>
        <taxon>Magnoliopsida</taxon>
        <taxon>eudicotyledons</taxon>
        <taxon>Gunneridae</taxon>
        <taxon>Pentapetalae</taxon>
        <taxon>rosids</taxon>
        <taxon>fabids</taxon>
        <taxon>Malpighiales</taxon>
        <taxon>Salicaceae</taxon>
        <taxon>Saliceae</taxon>
        <taxon>Populus</taxon>
    </lineage>
</organism>
<dbReference type="PANTHER" id="PTHR33348">
    <property type="entry name" value="PRECURSOR OF CEP5"/>
    <property type="match status" value="1"/>
</dbReference>
<evidence type="ECO:0000256" key="8">
    <source>
        <dbReference type="SAM" id="MobiDB-lite"/>
    </source>
</evidence>
<dbReference type="AlphaFoldDB" id="A0A8X7YDX9"/>
<evidence type="ECO:0000256" key="9">
    <source>
        <dbReference type="SAM" id="Phobius"/>
    </source>
</evidence>
<dbReference type="Proteomes" id="UP000886885">
    <property type="component" value="Chromosome 14A"/>
</dbReference>
<keyword evidence="7" id="KW-0379">Hydroxylation</keyword>
<keyword evidence="11" id="KW-1185">Reference proteome</keyword>
<evidence type="ECO:0000256" key="1">
    <source>
        <dbReference type="ARBA" id="ARBA00004271"/>
    </source>
</evidence>
<protein>
    <submittedName>
        <fullName evidence="10">Uncharacterized protein</fullName>
    </submittedName>
</protein>
<name>A0A8X7YDX9_POPTO</name>
<gene>
    <name evidence="10" type="ORF">POTOM_046187</name>
</gene>
<dbReference type="GO" id="GO:1902025">
    <property type="term" value="P:nitrate import"/>
    <property type="evidence" value="ECO:0007669"/>
    <property type="project" value="TreeGrafter"/>
</dbReference>
<dbReference type="GO" id="GO:0005179">
    <property type="term" value="F:hormone activity"/>
    <property type="evidence" value="ECO:0007669"/>
    <property type="project" value="UniProtKB-KW"/>
</dbReference>
<keyword evidence="4" id="KW-0964">Secreted</keyword>
<evidence type="ECO:0000313" key="10">
    <source>
        <dbReference type="EMBL" id="KAG6749144.1"/>
    </source>
</evidence>
<comment type="similarity">
    <text evidence="2">Belongs to the C-terminally encoded plant signaling peptide (CEP) family.</text>
</comment>
<dbReference type="GO" id="GO:0048364">
    <property type="term" value="P:root development"/>
    <property type="evidence" value="ECO:0007669"/>
    <property type="project" value="InterPro"/>
</dbReference>
<sequence>MYSGLRIQYAQEFTQETCQEIMANVSALMRVTSIRVSSTWEDDFSVSKLVFTSTLIIVLVLCYGITSSVGRLLKTGEINTSSSSLHRDLLVSEARSEPVTPGPDHADAESDDFKPTTPGHSPGAGHSTPGH</sequence>
<keyword evidence="3" id="KW-0052">Apoplast</keyword>
<evidence type="ECO:0000313" key="11">
    <source>
        <dbReference type="Proteomes" id="UP000886885"/>
    </source>
</evidence>
<feature type="transmembrane region" description="Helical" evidence="9">
    <location>
        <begin position="49"/>
        <end position="66"/>
    </location>
</feature>
<dbReference type="OrthoDB" id="1863260at2759"/>
<evidence type="ECO:0000256" key="3">
    <source>
        <dbReference type="ARBA" id="ARBA00022523"/>
    </source>
</evidence>
<accession>A0A8X7YDX9</accession>
<keyword evidence="9" id="KW-1133">Transmembrane helix</keyword>
<evidence type="ECO:0000256" key="7">
    <source>
        <dbReference type="ARBA" id="ARBA00023278"/>
    </source>
</evidence>
<dbReference type="GO" id="GO:2000280">
    <property type="term" value="P:regulation of root development"/>
    <property type="evidence" value="ECO:0007669"/>
    <property type="project" value="TreeGrafter"/>
</dbReference>
<evidence type="ECO:0000256" key="4">
    <source>
        <dbReference type="ARBA" id="ARBA00022525"/>
    </source>
</evidence>
<keyword evidence="5" id="KW-0372">Hormone</keyword>
<dbReference type="InterPro" id="IPR033250">
    <property type="entry name" value="CEP"/>
</dbReference>
<proteinExistence type="inferred from homology"/>
<dbReference type="PANTHER" id="PTHR33348:SF36">
    <property type="match status" value="1"/>
</dbReference>
<keyword evidence="9" id="KW-0472">Membrane</keyword>
<feature type="compositionally biased region" description="Basic and acidic residues" evidence="8">
    <location>
        <begin position="104"/>
        <end position="114"/>
    </location>
</feature>
<reference evidence="10" key="1">
    <citation type="journal article" date="2020" name="bioRxiv">
        <title>Hybrid origin of Populus tomentosa Carr. identified through genome sequencing and phylogenomic analysis.</title>
        <authorList>
            <person name="An X."/>
            <person name="Gao K."/>
            <person name="Chen Z."/>
            <person name="Li J."/>
            <person name="Yang X."/>
            <person name="Yang X."/>
            <person name="Zhou J."/>
            <person name="Guo T."/>
            <person name="Zhao T."/>
            <person name="Huang S."/>
            <person name="Miao D."/>
            <person name="Khan W.U."/>
            <person name="Rao P."/>
            <person name="Ye M."/>
            <person name="Lei B."/>
            <person name="Liao W."/>
            <person name="Wang J."/>
            <person name="Ji L."/>
            <person name="Li Y."/>
            <person name="Guo B."/>
            <person name="Mustafa N.S."/>
            <person name="Li S."/>
            <person name="Yun Q."/>
            <person name="Keller S.R."/>
            <person name="Mao J."/>
            <person name="Zhang R."/>
            <person name="Strauss S.H."/>
        </authorList>
    </citation>
    <scope>NUCLEOTIDE SEQUENCE</scope>
    <source>
        <strain evidence="10">GM15</strain>
        <tissue evidence="10">Leaf</tissue>
    </source>
</reference>
<comment type="caution">
    <text evidence="10">The sequence shown here is derived from an EMBL/GenBank/DDBJ whole genome shotgun (WGS) entry which is preliminary data.</text>
</comment>
<dbReference type="GO" id="GO:1901371">
    <property type="term" value="P:regulation of leaf morphogenesis"/>
    <property type="evidence" value="ECO:0007669"/>
    <property type="project" value="TreeGrafter"/>
</dbReference>
<keyword evidence="9" id="KW-0812">Transmembrane</keyword>
<evidence type="ECO:0000256" key="6">
    <source>
        <dbReference type="ARBA" id="ARBA00022729"/>
    </source>
</evidence>
<evidence type="ECO:0000256" key="5">
    <source>
        <dbReference type="ARBA" id="ARBA00022702"/>
    </source>
</evidence>
<dbReference type="EMBL" id="JAAWWB010000027">
    <property type="protein sequence ID" value="KAG6749144.1"/>
    <property type="molecule type" value="Genomic_DNA"/>
</dbReference>
<evidence type="ECO:0000256" key="2">
    <source>
        <dbReference type="ARBA" id="ARBA00008963"/>
    </source>
</evidence>
<comment type="subcellular location">
    <subcellularLocation>
        <location evidence="1">Secreted</location>
        <location evidence="1">Extracellular space</location>
        <location evidence="1">Apoplast</location>
    </subcellularLocation>
</comment>
<keyword evidence="6" id="KW-0732">Signal</keyword>